<evidence type="ECO:0000313" key="1">
    <source>
        <dbReference type="EMBL" id="KAI3669298.1"/>
    </source>
</evidence>
<reference evidence="2" key="1">
    <citation type="journal article" date="2022" name="Mol. Ecol. Resour.">
        <title>The genomes of chicory, endive, great burdock and yacon provide insights into Asteraceae palaeo-polyploidization history and plant inulin production.</title>
        <authorList>
            <person name="Fan W."/>
            <person name="Wang S."/>
            <person name="Wang H."/>
            <person name="Wang A."/>
            <person name="Jiang F."/>
            <person name="Liu H."/>
            <person name="Zhao H."/>
            <person name="Xu D."/>
            <person name="Zhang Y."/>
        </authorList>
    </citation>
    <scope>NUCLEOTIDE SEQUENCE [LARGE SCALE GENOMIC DNA]</scope>
    <source>
        <strain evidence="2">cv. Niubang</strain>
    </source>
</reference>
<organism evidence="1 2">
    <name type="scientific">Arctium lappa</name>
    <name type="common">Greater burdock</name>
    <name type="synonym">Lappa major</name>
    <dbReference type="NCBI Taxonomy" id="4217"/>
    <lineage>
        <taxon>Eukaryota</taxon>
        <taxon>Viridiplantae</taxon>
        <taxon>Streptophyta</taxon>
        <taxon>Embryophyta</taxon>
        <taxon>Tracheophyta</taxon>
        <taxon>Spermatophyta</taxon>
        <taxon>Magnoliopsida</taxon>
        <taxon>eudicotyledons</taxon>
        <taxon>Gunneridae</taxon>
        <taxon>Pentapetalae</taxon>
        <taxon>asterids</taxon>
        <taxon>campanulids</taxon>
        <taxon>Asterales</taxon>
        <taxon>Asteraceae</taxon>
        <taxon>Carduoideae</taxon>
        <taxon>Cardueae</taxon>
        <taxon>Arctiinae</taxon>
        <taxon>Arctium</taxon>
    </lineage>
</organism>
<name>A0ACB8XMJ6_ARCLA</name>
<comment type="caution">
    <text evidence="1">The sequence shown here is derived from an EMBL/GenBank/DDBJ whole genome shotgun (WGS) entry which is preliminary data.</text>
</comment>
<proteinExistence type="predicted"/>
<dbReference type="EMBL" id="CM042062">
    <property type="protein sequence ID" value="KAI3669298.1"/>
    <property type="molecule type" value="Genomic_DNA"/>
</dbReference>
<protein>
    <submittedName>
        <fullName evidence="1">Uncharacterized protein</fullName>
    </submittedName>
</protein>
<accession>A0ACB8XMJ6</accession>
<evidence type="ECO:0000313" key="2">
    <source>
        <dbReference type="Proteomes" id="UP001055879"/>
    </source>
</evidence>
<sequence length="132" mass="15393">MHVNTKEMVKSEILETRKKNMLERRFCSKIVETSPFAEPALTTMTINDFFHIERSLLVIFNFAPVGRHVSRSFKFCCDDMICKFKGQLEDLDESSKTNRNKPTDIITILVANRSKLLRMFADFKPDKGERDL</sequence>
<keyword evidence="2" id="KW-1185">Reference proteome</keyword>
<gene>
    <name evidence="1" type="ORF">L6452_40529</name>
</gene>
<dbReference type="Proteomes" id="UP001055879">
    <property type="component" value="Linkage Group LG16"/>
</dbReference>
<reference evidence="1 2" key="2">
    <citation type="journal article" date="2022" name="Mol. Ecol. Resour.">
        <title>The genomes of chicory, endive, great burdock and yacon provide insights into Asteraceae paleo-polyploidization history and plant inulin production.</title>
        <authorList>
            <person name="Fan W."/>
            <person name="Wang S."/>
            <person name="Wang H."/>
            <person name="Wang A."/>
            <person name="Jiang F."/>
            <person name="Liu H."/>
            <person name="Zhao H."/>
            <person name="Xu D."/>
            <person name="Zhang Y."/>
        </authorList>
    </citation>
    <scope>NUCLEOTIDE SEQUENCE [LARGE SCALE GENOMIC DNA]</scope>
    <source>
        <strain evidence="2">cv. Niubang</strain>
    </source>
</reference>